<dbReference type="InParanoid" id="A0A158NMI4"/>
<reference evidence="1" key="2">
    <citation type="submission" date="2016-04" db="UniProtKB">
        <authorList>
            <consortium name="EnsemblMetazoa"/>
        </authorList>
    </citation>
    <scope>IDENTIFICATION</scope>
</reference>
<protein>
    <submittedName>
        <fullName evidence="1">Uncharacterized protein</fullName>
    </submittedName>
</protein>
<gene>
    <name evidence="1" type="primary">105621916</name>
</gene>
<organism evidence="1 2">
    <name type="scientific">Atta cephalotes</name>
    <name type="common">Leafcutter ant</name>
    <dbReference type="NCBI Taxonomy" id="12957"/>
    <lineage>
        <taxon>Eukaryota</taxon>
        <taxon>Metazoa</taxon>
        <taxon>Ecdysozoa</taxon>
        <taxon>Arthropoda</taxon>
        <taxon>Hexapoda</taxon>
        <taxon>Insecta</taxon>
        <taxon>Pterygota</taxon>
        <taxon>Neoptera</taxon>
        <taxon>Endopterygota</taxon>
        <taxon>Hymenoptera</taxon>
        <taxon>Apocrita</taxon>
        <taxon>Aculeata</taxon>
        <taxon>Formicoidea</taxon>
        <taxon>Formicidae</taxon>
        <taxon>Myrmicinae</taxon>
        <taxon>Atta</taxon>
    </lineage>
</organism>
<dbReference type="Proteomes" id="UP000005205">
    <property type="component" value="Unassembled WGS sequence"/>
</dbReference>
<dbReference type="OrthoDB" id="7696867at2759"/>
<evidence type="ECO:0000313" key="2">
    <source>
        <dbReference type="Proteomes" id="UP000005205"/>
    </source>
</evidence>
<evidence type="ECO:0000313" key="1">
    <source>
        <dbReference type="EnsemblMetazoa" id="XP_012058742.1"/>
    </source>
</evidence>
<dbReference type="KEGG" id="acep:105621916"/>
<proteinExistence type="predicted"/>
<keyword evidence="2" id="KW-1185">Reference proteome</keyword>
<dbReference type="eggNOG" id="ENOG502R8XU">
    <property type="taxonomic scope" value="Eukaryota"/>
</dbReference>
<dbReference type="EnsemblMetazoa" id="XM_012203352.1">
    <property type="protein sequence ID" value="XP_012058742.1"/>
    <property type="gene ID" value="LOC105621916"/>
</dbReference>
<name>A0A158NMI4_ATTCE</name>
<dbReference type="OMA" id="YQCVKEA"/>
<dbReference type="AlphaFoldDB" id="A0A158NMI4"/>
<reference evidence="2" key="1">
    <citation type="journal article" date="2011" name="PLoS Genet.">
        <title>The genome sequence of the leaf-cutter ant Atta cephalotes reveals insights into its obligate symbiotic lifestyle.</title>
        <authorList>
            <person name="Suen G."/>
            <person name="Teiling C."/>
            <person name="Li L."/>
            <person name="Holt C."/>
            <person name="Abouheif E."/>
            <person name="Bornberg-Bauer E."/>
            <person name="Bouffard P."/>
            <person name="Caldera E.J."/>
            <person name="Cash E."/>
            <person name="Cavanaugh A."/>
            <person name="Denas O."/>
            <person name="Elhaik E."/>
            <person name="Fave M.J."/>
            <person name="Gadau J."/>
            <person name="Gibson J.D."/>
            <person name="Graur D."/>
            <person name="Grubbs K.J."/>
            <person name="Hagen D.E."/>
            <person name="Harkins T.T."/>
            <person name="Helmkampf M."/>
            <person name="Hu H."/>
            <person name="Johnson B.R."/>
            <person name="Kim J."/>
            <person name="Marsh S.E."/>
            <person name="Moeller J.A."/>
            <person name="Munoz-Torres M.C."/>
            <person name="Murphy M.C."/>
            <person name="Naughton M.C."/>
            <person name="Nigam S."/>
            <person name="Overson R."/>
            <person name="Rajakumar R."/>
            <person name="Reese J.T."/>
            <person name="Scott J.J."/>
            <person name="Smith C.R."/>
            <person name="Tao S."/>
            <person name="Tsutsui N.D."/>
            <person name="Viljakainen L."/>
            <person name="Wissler L."/>
            <person name="Yandell M.D."/>
            <person name="Zimmer F."/>
            <person name="Taylor J."/>
            <person name="Slater S.C."/>
            <person name="Clifton S.W."/>
            <person name="Warren W.C."/>
            <person name="Elsik C.G."/>
            <person name="Smith C.D."/>
            <person name="Weinstock G.M."/>
            <person name="Gerardo N.M."/>
            <person name="Currie C.R."/>
        </authorList>
    </citation>
    <scope>NUCLEOTIDE SEQUENCE [LARGE SCALE GENOMIC DNA]</scope>
</reference>
<sequence>MSYFSELHQLSDISSISTISQSSGRLIDRVNSSQSLLDNYSGTIRSNNKFVITQETTAIEKTIKLLVLCEESINEHTKINIIYQCIKRASLNPKDIFSKSTANKLQMLLSIHELDKYIHLPSATKYMQDKLILLGICDLPSCHLNSDEKLEVKCCIETMLREIIHDTILKYEALGGNIKETSKNDCKTHNKFFEYYDVPTVQWKNKIEDLILQCENDLLKYIYLMDKWNKLKYEDMNQAYLEKTSYLLLQAQVAELQAKITKLSCTIRMFKETSTTVDAFKMLHQLVEKKLKMVTDEIRQKEDLKKLYDNMKDTEYDQVLLIYSQLCNAIKKKKHILDMLK</sequence>
<dbReference type="EMBL" id="ADTU01020595">
    <property type="status" value="NOT_ANNOTATED_CDS"/>
    <property type="molecule type" value="Genomic_DNA"/>
</dbReference>
<accession>A0A158NMI4</accession>